<feature type="compositionally biased region" description="Acidic residues" evidence="1">
    <location>
        <begin position="381"/>
        <end position="392"/>
    </location>
</feature>
<dbReference type="EMBL" id="JADGJD010000031">
    <property type="protein sequence ID" value="KAJ3056493.1"/>
    <property type="molecule type" value="Genomic_DNA"/>
</dbReference>
<dbReference type="AlphaFoldDB" id="A0AAD5X879"/>
<feature type="region of interest" description="Disordered" evidence="1">
    <location>
        <begin position="369"/>
        <end position="479"/>
    </location>
</feature>
<gene>
    <name evidence="2" type="ORF">HK097_006619</name>
</gene>
<feature type="compositionally biased region" description="Basic and acidic residues" evidence="1">
    <location>
        <begin position="267"/>
        <end position="277"/>
    </location>
</feature>
<evidence type="ECO:0000313" key="2">
    <source>
        <dbReference type="EMBL" id="KAJ3056493.1"/>
    </source>
</evidence>
<comment type="caution">
    <text evidence="2">The sequence shown here is derived from an EMBL/GenBank/DDBJ whole genome shotgun (WGS) entry which is preliminary data.</text>
</comment>
<reference evidence="2" key="1">
    <citation type="submission" date="2020-05" db="EMBL/GenBank/DDBJ databases">
        <title>Phylogenomic resolution of chytrid fungi.</title>
        <authorList>
            <person name="Stajich J.E."/>
            <person name="Amses K."/>
            <person name="Simmons R."/>
            <person name="Seto K."/>
            <person name="Myers J."/>
            <person name="Bonds A."/>
            <person name="Quandt C.A."/>
            <person name="Barry K."/>
            <person name="Liu P."/>
            <person name="Grigoriev I."/>
            <person name="Longcore J.E."/>
            <person name="James T.Y."/>
        </authorList>
    </citation>
    <scope>NUCLEOTIDE SEQUENCE</scope>
    <source>
        <strain evidence="2">JEL0318</strain>
    </source>
</reference>
<accession>A0AAD5X879</accession>
<name>A0AAD5X879_9FUNG</name>
<proteinExistence type="predicted"/>
<protein>
    <submittedName>
        <fullName evidence="2">Uncharacterized protein</fullName>
    </submittedName>
</protein>
<evidence type="ECO:0000313" key="3">
    <source>
        <dbReference type="Proteomes" id="UP001212841"/>
    </source>
</evidence>
<feature type="compositionally biased region" description="Acidic residues" evidence="1">
    <location>
        <begin position="400"/>
        <end position="416"/>
    </location>
</feature>
<feature type="compositionally biased region" description="Acidic residues" evidence="1">
    <location>
        <begin position="281"/>
        <end position="311"/>
    </location>
</feature>
<feature type="region of interest" description="Disordered" evidence="1">
    <location>
        <begin position="251"/>
        <end position="354"/>
    </location>
</feature>
<feature type="compositionally biased region" description="Acidic residues" evidence="1">
    <location>
        <begin position="325"/>
        <end position="344"/>
    </location>
</feature>
<sequence length="497" mass="55649">MPVKLAQRIEHSGHQQSLHVLRQHCKTEARVLYLDSGKGLRFVVRVWGAPLEVAEAVGFLVGNARAVDGVGPGSAGRRFGVALVLPESFRVFEELQRLVEKRADAMIEVGSVGGVRVARVFGTFPGAVRVGAYYAIDRIYRWRYGLLNRPTVWDEWGWHWSDWSDHDHPEGTFFTNLLGHDVEAQEELDIDELLMEFDALDRRDAWEEVRSLDLWKEGGDVGYMPFEPGDRLVRRKDGWVELIGWDTEKNVKSKADDEEDLWGDVSGDDHDGGDANRDGNIVDEFDDDERGDDEEGEDNMDEYEDDEEAPVMDEAAVPTNHAGDVEGESEEGYNNEEDDADSDEFGPVPSPEPIYCVYPREVMEAQFAFGMGVGESAEGSEKEEEEEEEEGSEQPPAANDDSDDGKVDDEEKEEEFAGLLSHLHHTTGGKGLPSNQALCANLNYDDDEEEEGGYGSDSLCGDSDEEEEEEEVEADSGEEDLYGFGRRLVRGLWDKHL</sequence>
<feature type="compositionally biased region" description="Acidic residues" evidence="1">
    <location>
        <begin position="462"/>
        <end position="479"/>
    </location>
</feature>
<dbReference type="Proteomes" id="UP001212841">
    <property type="component" value="Unassembled WGS sequence"/>
</dbReference>
<organism evidence="2 3">
    <name type="scientific">Rhizophlyctis rosea</name>
    <dbReference type="NCBI Taxonomy" id="64517"/>
    <lineage>
        <taxon>Eukaryota</taxon>
        <taxon>Fungi</taxon>
        <taxon>Fungi incertae sedis</taxon>
        <taxon>Chytridiomycota</taxon>
        <taxon>Chytridiomycota incertae sedis</taxon>
        <taxon>Chytridiomycetes</taxon>
        <taxon>Rhizophlyctidales</taxon>
        <taxon>Rhizophlyctidaceae</taxon>
        <taxon>Rhizophlyctis</taxon>
    </lineage>
</organism>
<keyword evidence="3" id="KW-1185">Reference proteome</keyword>
<evidence type="ECO:0000256" key="1">
    <source>
        <dbReference type="SAM" id="MobiDB-lite"/>
    </source>
</evidence>